<reference evidence="2" key="1">
    <citation type="journal article" date="2015" name="Nat. Genet.">
        <title>The genome and transcriptome of the zoonotic hookworm Ancylostoma ceylanicum identify infection-specific gene families.</title>
        <authorList>
            <person name="Schwarz E.M."/>
            <person name="Hu Y."/>
            <person name="Antoshechkin I."/>
            <person name="Miller M.M."/>
            <person name="Sternberg P.W."/>
            <person name="Aroian R.V."/>
        </authorList>
    </citation>
    <scope>NUCLEOTIDE SEQUENCE</scope>
    <source>
        <strain evidence="2">HY135</strain>
    </source>
</reference>
<sequence length="66" mass="7774">MSYSLFSGACTVDHAPIERVAREADHLLLTNRELMDHSCHTIAFDWSMICSVRYRKQIIGYRHYEK</sequence>
<accession>A0A016SDE2</accession>
<evidence type="ECO:0000313" key="1">
    <source>
        <dbReference type="EMBL" id="EYB88650.1"/>
    </source>
</evidence>
<keyword evidence="2" id="KW-1185">Reference proteome</keyword>
<dbReference type="AlphaFoldDB" id="A0A016SDE2"/>
<evidence type="ECO:0000313" key="2">
    <source>
        <dbReference type="Proteomes" id="UP000024635"/>
    </source>
</evidence>
<name>A0A016SDE2_9BILA</name>
<comment type="caution">
    <text evidence="1">The sequence shown here is derived from an EMBL/GenBank/DDBJ whole genome shotgun (WGS) entry which is preliminary data.</text>
</comment>
<proteinExistence type="predicted"/>
<gene>
    <name evidence="1" type="primary">Acey_s0243.g3480</name>
    <name evidence="1" type="ORF">Y032_0243g3480</name>
</gene>
<dbReference type="Proteomes" id="UP000024635">
    <property type="component" value="Unassembled WGS sequence"/>
</dbReference>
<organism evidence="1 2">
    <name type="scientific">Ancylostoma ceylanicum</name>
    <dbReference type="NCBI Taxonomy" id="53326"/>
    <lineage>
        <taxon>Eukaryota</taxon>
        <taxon>Metazoa</taxon>
        <taxon>Ecdysozoa</taxon>
        <taxon>Nematoda</taxon>
        <taxon>Chromadorea</taxon>
        <taxon>Rhabditida</taxon>
        <taxon>Rhabditina</taxon>
        <taxon>Rhabditomorpha</taxon>
        <taxon>Strongyloidea</taxon>
        <taxon>Ancylostomatidae</taxon>
        <taxon>Ancylostomatinae</taxon>
        <taxon>Ancylostoma</taxon>
    </lineage>
</organism>
<protein>
    <submittedName>
        <fullName evidence="1">Uncharacterized protein</fullName>
    </submittedName>
</protein>
<dbReference type="EMBL" id="JARK01001579">
    <property type="protein sequence ID" value="EYB88650.1"/>
    <property type="molecule type" value="Genomic_DNA"/>
</dbReference>